<evidence type="ECO:0000313" key="1">
    <source>
        <dbReference type="EMBL" id="KAI0061037.1"/>
    </source>
</evidence>
<comment type="caution">
    <text evidence="1">The sequence shown here is derived from an EMBL/GenBank/DDBJ whole genome shotgun (WGS) entry which is preliminary data.</text>
</comment>
<organism evidence="1 2">
    <name type="scientific">Artomyces pyxidatus</name>
    <dbReference type="NCBI Taxonomy" id="48021"/>
    <lineage>
        <taxon>Eukaryota</taxon>
        <taxon>Fungi</taxon>
        <taxon>Dikarya</taxon>
        <taxon>Basidiomycota</taxon>
        <taxon>Agaricomycotina</taxon>
        <taxon>Agaricomycetes</taxon>
        <taxon>Russulales</taxon>
        <taxon>Auriscalpiaceae</taxon>
        <taxon>Artomyces</taxon>
    </lineage>
</organism>
<sequence length="430" mass="48296">MDVQFSFGPDRSYFLRSATRWACLPEPLMRVLTDSSHPDAMKKPYDVALGMEPGTYSMSWLSAHDERCYEEGQAGPRLATLTQYMKDLGEAGELLTNTVYGPNAGFFATSASGFLWENIPIELEHDIQTRMKKGHPTCVALGVRGTYVALMSHGEFIYNLEDQYPVLEQLLEDVGERSRRKGLSYIALDPFVPNQHYVVFGDGSSLWKVPPAWNEDVLAVSSTIRPAQPIREPGLPELIQASSRFSQARADDRWEYSDQWPKRRPASGTDSRTVDQRTELKNVQSQRPRPSFAKKAQRRSGATPTTSGELRVTFGGPEQTVLSGGRCHSTPVSKGSEEKHLPACPERLREMGDLEQWIWLGLRRSMVALPVIDALGVSPRSWGFCAKLHRSAKSPKPNRQAFMHMNDWLAPRVNDTRENGGAVQDERSTW</sequence>
<dbReference type="EMBL" id="MU277215">
    <property type="protein sequence ID" value="KAI0061037.1"/>
    <property type="molecule type" value="Genomic_DNA"/>
</dbReference>
<dbReference type="Proteomes" id="UP000814140">
    <property type="component" value="Unassembled WGS sequence"/>
</dbReference>
<accession>A0ACB8SXW8</accession>
<name>A0ACB8SXW8_9AGAM</name>
<keyword evidence="2" id="KW-1185">Reference proteome</keyword>
<protein>
    <submittedName>
        <fullName evidence="1">Uncharacterized protein</fullName>
    </submittedName>
</protein>
<gene>
    <name evidence="1" type="ORF">BV25DRAFT_1839343</name>
</gene>
<reference evidence="1" key="2">
    <citation type="journal article" date="2022" name="New Phytol.">
        <title>Evolutionary transition to the ectomycorrhizal habit in the genomes of a hyperdiverse lineage of mushroom-forming fungi.</title>
        <authorList>
            <person name="Looney B."/>
            <person name="Miyauchi S."/>
            <person name="Morin E."/>
            <person name="Drula E."/>
            <person name="Courty P.E."/>
            <person name="Kohler A."/>
            <person name="Kuo A."/>
            <person name="LaButti K."/>
            <person name="Pangilinan J."/>
            <person name="Lipzen A."/>
            <person name="Riley R."/>
            <person name="Andreopoulos W."/>
            <person name="He G."/>
            <person name="Johnson J."/>
            <person name="Nolan M."/>
            <person name="Tritt A."/>
            <person name="Barry K.W."/>
            <person name="Grigoriev I.V."/>
            <person name="Nagy L.G."/>
            <person name="Hibbett D."/>
            <person name="Henrissat B."/>
            <person name="Matheny P.B."/>
            <person name="Labbe J."/>
            <person name="Martin F.M."/>
        </authorList>
    </citation>
    <scope>NUCLEOTIDE SEQUENCE</scope>
    <source>
        <strain evidence="1">HHB10654</strain>
    </source>
</reference>
<reference evidence="1" key="1">
    <citation type="submission" date="2021-03" db="EMBL/GenBank/DDBJ databases">
        <authorList>
            <consortium name="DOE Joint Genome Institute"/>
            <person name="Ahrendt S."/>
            <person name="Looney B.P."/>
            <person name="Miyauchi S."/>
            <person name="Morin E."/>
            <person name="Drula E."/>
            <person name="Courty P.E."/>
            <person name="Chicoki N."/>
            <person name="Fauchery L."/>
            <person name="Kohler A."/>
            <person name="Kuo A."/>
            <person name="Labutti K."/>
            <person name="Pangilinan J."/>
            <person name="Lipzen A."/>
            <person name="Riley R."/>
            <person name="Andreopoulos W."/>
            <person name="He G."/>
            <person name="Johnson J."/>
            <person name="Barry K.W."/>
            <person name="Grigoriev I.V."/>
            <person name="Nagy L."/>
            <person name="Hibbett D."/>
            <person name="Henrissat B."/>
            <person name="Matheny P.B."/>
            <person name="Labbe J."/>
            <person name="Martin F."/>
        </authorList>
    </citation>
    <scope>NUCLEOTIDE SEQUENCE</scope>
    <source>
        <strain evidence="1">HHB10654</strain>
    </source>
</reference>
<evidence type="ECO:0000313" key="2">
    <source>
        <dbReference type="Proteomes" id="UP000814140"/>
    </source>
</evidence>
<proteinExistence type="predicted"/>